<evidence type="ECO:0000259" key="6">
    <source>
        <dbReference type="PROSITE" id="PS51212"/>
    </source>
</evidence>
<feature type="transmembrane region" description="Helical" evidence="5">
    <location>
        <begin position="24"/>
        <end position="46"/>
    </location>
</feature>
<comment type="subcellular location">
    <subcellularLocation>
        <location evidence="1">Golgi apparatus membrane</location>
        <topology evidence="1">Single-pass type II membrane protein</topology>
    </subcellularLocation>
</comment>
<organism evidence="7 8">
    <name type="scientific">Molorchus minor</name>
    <dbReference type="NCBI Taxonomy" id="1323400"/>
    <lineage>
        <taxon>Eukaryota</taxon>
        <taxon>Metazoa</taxon>
        <taxon>Ecdysozoa</taxon>
        <taxon>Arthropoda</taxon>
        <taxon>Hexapoda</taxon>
        <taxon>Insecta</taxon>
        <taxon>Pterygota</taxon>
        <taxon>Neoptera</taxon>
        <taxon>Endopterygota</taxon>
        <taxon>Coleoptera</taxon>
        <taxon>Polyphaga</taxon>
        <taxon>Cucujiformia</taxon>
        <taxon>Chrysomeloidea</taxon>
        <taxon>Cerambycidae</taxon>
        <taxon>Lamiinae</taxon>
        <taxon>Monochamini</taxon>
        <taxon>Molorchus</taxon>
    </lineage>
</organism>
<comment type="caution">
    <text evidence="7">The sequence shown here is derived from an EMBL/GenBank/DDBJ whole genome shotgun (WGS) entry which is preliminary data.</text>
</comment>
<keyword evidence="8" id="KW-1185">Reference proteome</keyword>
<evidence type="ECO:0000313" key="8">
    <source>
        <dbReference type="Proteomes" id="UP001162164"/>
    </source>
</evidence>
<dbReference type="InterPro" id="IPR043538">
    <property type="entry name" value="XYLT"/>
</dbReference>
<evidence type="ECO:0000313" key="7">
    <source>
        <dbReference type="EMBL" id="KAJ8965594.1"/>
    </source>
</evidence>
<dbReference type="Proteomes" id="UP001162164">
    <property type="component" value="Unassembled WGS sequence"/>
</dbReference>
<keyword evidence="5" id="KW-0472">Membrane</keyword>
<accession>A0ABQ9ITV4</accession>
<dbReference type="Pfam" id="PF01822">
    <property type="entry name" value="WSC"/>
    <property type="match status" value="1"/>
</dbReference>
<evidence type="ECO:0000256" key="2">
    <source>
        <dbReference type="ARBA" id="ARBA00022692"/>
    </source>
</evidence>
<keyword evidence="2 5" id="KW-0812">Transmembrane</keyword>
<reference evidence="7" key="1">
    <citation type="journal article" date="2023" name="Insect Mol. Biol.">
        <title>Genome sequencing provides insights into the evolution of gene families encoding plant cell wall-degrading enzymes in longhorned beetles.</title>
        <authorList>
            <person name="Shin N.R."/>
            <person name="Okamura Y."/>
            <person name="Kirsch R."/>
            <person name="Pauchet Y."/>
        </authorList>
    </citation>
    <scope>NUCLEOTIDE SEQUENCE</scope>
    <source>
        <strain evidence="7">MMC_N1</strain>
    </source>
</reference>
<evidence type="ECO:0000256" key="3">
    <source>
        <dbReference type="ARBA" id="ARBA00022968"/>
    </source>
</evidence>
<gene>
    <name evidence="7" type="ORF">NQ317_016296</name>
</gene>
<dbReference type="PANTHER" id="PTHR46025">
    <property type="entry name" value="XYLOSYLTRANSFERASE OXT"/>
    <property type="match status" value="1"/>
</dbReference>
<keyword evidence="4 5" id="KW-1133">Transmembrane helix</keyword>
<protein>
    <recommendedName>
        <fullName evidence="6">WSC domain-containing protein</fullName>
    </recommendedName>
</protein>
<keyword evidence="3" id="KW-0735">Signal-anchor</keyword>
<evidence type="ECO:0000256" key="4">
    <source>
        <dbReference type="ARBA" id="ARBA00022989"/>
    </source>
</evidence>
<dbReference type="EMBL" id="JAPWTJ010002580">
    <property type="protein sequence ID" value="KAJ8965594.1"/>
    <property type="molecule type" value="Genomic_DNA"/>
</dbReference>
<sequence>MVCVKIVKWLKTSPKLTNGCGDTGLFFVIGFVILCLQIFLAARFVALNRNTKSDENQWSPLNIDNELDQDVESNSAGKSKVEVFDDEDSNSVLTKIKKHKVSNQTHFLKYDELEFTPLCSITTKEAVSAINRAKTQKCKQLISNITCLSYADKLYPIELRGSCPSEGYVMGKELGCFKDDKKYRLLSGYFGVNKNNNSPKYCIKLCLQSGFPYAGVQYSNECFCGADEPPLTSKST</sequence>
<dbReference type="PROSITE" id="PS51212">
    <property type="entry name" value="WSC"/>
    <property type="match status" value="1"/>
</dbReference>
<evidence type="ECO:0000256" key="5">
    <source>
        <dbReference type="SAM" id="Phobius"/>
    </source>
</evidence>
<name>A0ABQ9ITV4_9CUCU</name>
<dbReference type="InterPro" id="IPR002889">
    <property type="entry name" value="WSC_carb-bd"/>
</dbReference>
<proteinExistence type="predicted"/>
<feature type="domain" description="WSC" evidence="6">
    <location>
        <begin position="170"/>
        <end position="236"/>
    </location>
</feature>
<dbReference type="PANTHER" id="PTHR46025:SF3">
    <property type="entry name" value="XYLOSYLTRANSFERASE OXT"/>
    <property type="match status" value="1"/>
</dbReference>
<evidence type="ECO:0000256" key="1">
    <source>
        <dbReference type="ARBA" id="ARBA00004323"/>
    </source>
</evidence>